<comment type="caution">
    <text evidence="2">The sequence shown here is derived from an EMBL/GenBank/DDBJ whole genome shotgun (WGS) entry which is preliminary data.</text>
</comment>
<dbReference type="AlphaFoldDB" id="A0A0G1NGX6"/>
<dbReference type="InterPro" id="IPR013785">
    <property type="entry name" value="Aldolase_TIM"/>
</dbReference>
<dbReference type="SUPFAM" id="SSF51351">
    <property type="entry name" value="Triosephosphate isomerase (TIM)"/>
    <property type="match status" value="1"/>
</dbReference>
<dbReference type="Pfam" id="PF00121">
    <property type="entry name" value="TIM"/>
    <property type="match status" value="1"/>
</dbReference>
<dbReference type="GO" id="GO:0004807">
    <property type="term" value="F:triose-phosphate isomerase activity"/>
    <property type="evidence" value="ECO:0007669"/>
    <property type="project" value="InterPro"/>
</dbReference>
<dbReference type="InterPro" id="IPR035990">
    <property type="entry name" value="TIM_sf"/>
</dbReference>
<protein>
    <submittedName>
        <fullName evidence="2">Triosephosphate isomerase</fullName>
    </submittedName>
</protein>
<dbReference type="EMBL" id="LCKF01000002">
    <property type="protein sequence ID" value="KKT92367.1"/>
    <property type="molecule type" value="Genomic_DNA"/>
</dbReference>
<evidence type="ECO:0000256" key="1">
    <source>
        <dbReference type="ARBA" id="ARBA00023235"/>
    </source>
</evidence>
<gene>
    <name evidence="2" type="ORF">UW92_C0002G0011</name>
</gene>
<dbReference type="PATRIC" id="fig|1618662.3.peg.44"/>
<reference evidence="2 3" key="1">
    <citation type="journal article" date="2015" name="Nature">
        <title>rRNA introns, odd ribosomes, and small enigmatic genomes across a large radiation of phyla.</title>
        <authorList>
            <person name="Brown C.T."/>
            <person name="Hug L.A."/>
            <person name="Thomas B.C."/>
            <person name="Sharon I."/>
            <person name="Castelle C.J."/>
            <person name="Singh A."/>
            <person name="Wilkins M.J."/>
            <person name="Williams K.H."/>
            <person name="Banfield J.F."/>
        </authorList>
    </citation>
    <scope>NUCLEOTIDE SEQUENCE [LARGE SCALE GENOMIC DNA]</scope>
</reference>
<evidence type="ECO:0000313" key="3">
    <source>
        <dbReference type="Proteomes" id="UP000033966"/>
    </source>
</evidence>
<evidence type="ECO:0000313" key="2">
    <source>
        <dbReference type="EMBL" id="KKT92367.1"/>
    </source>
</evidence>
<dbReference type="Gene3D" id="3.20.20.70">
    <property type="entry name" value="Aldolase class I"/>
    <property type="match status" value="1"/>
</dbReference>
<keyword evidence="1 2" id="KW-0413">Isomerase</keyword>
<dbReference type="PROSITE" id="PS51440">
    <property type="entry name" value="TIM_2"/>
    <property type="match status" value="1"/>
</dbReference>
<accession>A0A0G1NGX6</accession>
<proteinExistence type="predicted"/>
<name>A0A0G1NGX6_9BACT</name>
<dbReference type="Proteomes" id="UP000033966">
    <property type="component" value="Unassembled WGS sequence"/>
</dbReference>
<sequence>MIGFIRQQLKTSTQGGSASGGKNHKLKTIYLLYGGSVNAKNVGDFLAMKQIDGALVGGASLHPSEFKKMVKIAESIK</sequence>
<organism evidence="2 3">
    <name type="scientific">Candidatus Jorgensenbacteria bacterium GW2011_GWA2_45_13</name>
    <dbReference type="NCBI Taxonomy" id="1618662"/>
    <lineage>
        <taxon>Bacteria</taxon>
        <taxon>Candidatus Joergenseniibacteriota</taxon>
    </lineage>
</organism>
<dbReference type="InterPro" id="IPR000652">
    <property type="entry name" value="Triosephosphate_isomerase"/>
</dbReference>